<dbReference type="InterPro" id="IPR003496">
    <property type="entry name" value="ABA_WDS"/>
</dbReference>
<protein>
    <submittedName>
        <fullName evidence="3">TSA: Wollemia nobilis Ref_Wollemi_Transcript_13553_1061 transcribed RNA sequence</fullName>
    </submittedName>
</protein>
<feature type="compositionally biased region" description="Basic and acidic residues" evidence="2">
    <location>
        <begin position="1"/>
        <end position="18"/>
    </location>
</feature>
<sequence length="150" mass="17020">MSDEHRHHLFHHKEEEKPNPNPDSGAYGSSDYQTGPGYNSGAGYVEQSNDTGVAYGRQEEYEKALKEEKQHKRREHMAELGITTAGAYALYEKHEAKKDPENARRHKIEEEVAAAAAVGGGGFAFHERHEKKEDKREEEEASGKKHHHLF</sequence>
<proteinExistence type="inferred from homology"/>
<dbReference type="PANTHER" id="PTHR33801">
    <property type="entry name" value="ABSCISIC STRESS-RIPENING PROTEIN 5"/>
    <property type="match status" value="1"/>
</dbReference>
<comment type="similarity">
    <text evidence="1">Belongs to the abscisic acid and water stress-induced protein family.</text>
</comment>
<dbReference type="Pfam" id="PF02496">
    <property type="entry name" value="ABA_WDS"/>
    <property type="match status" value="1"/>
</dbReference>
<evidence type="ECO:0000256" key="1">
    <source>
        <dbReference type="ARBA" id="ARBA00007160"/>
    </source>
</evidence>
<dbReference type="PANTHER" id="PTHR33801:SF24">
    <property type="entry name" value="ABSCISIC STRESS-RIPENING PROTEIN 5"/>
    <property type="match status" value="1"/>
</dbReference>
<organism evidence="3">
    <name type="scientific">Wollemia nobilis</name>
    <dbReference type="NCBI Taxonomy" id="56998"/>
    <lineage>
        <taxon>Eukaryota</taxon>
        <taxon>Viridiplantae</taxon>
        <taxon>Streptophyta</taxon>
        <taxon>Embryophyta</taxon>
        <taxon>Tracheophyta</taxon>
        <taxon>Spermatophyta</taxon>
        <taxon>Pinopsida</taxon>
        <taxon>Pinidae</taxon>
        <taxon>Conifers II</taxon>
        <taxon>Araucariales</taxon>
        <taxon>Araucariaceae</taxon>
        <taxon>Wollemia</taxon>
    </lineage>
</organism>
<evidence type="ECO:0000256" key="2">
    <source>
        <dbReference type="SAM" id="MobiDB-lite"/>
    </source>
</evidence>
<dbReference type="EMBL" id="GCHU01013476">
    <property type="protein sequence ID" value="JAG87089.1"/>
    <property type="molecule type" value="Transcribed_RNA"/>
</dbReference>
<accession>A0A0C9RTR7</accession>
<feature type="region of interest" description="Disordered" evidence="2">
    <location>
        <begin position="1"/>
        <end position="58"/>
    </location>
</feature>
<feature type="region of interest" description="Disordered" evidence="2">
    <location>
        <begin position="124"/>
        <end position="150"/>
    </location>
</feature>
<reference evidence="3" key="1">
    <citation type="submission" date="2015-02" db="EMBL/GenBank/DDBJ databases">
        <title>A transcriptome of Wollemia nobilis - a relic of Gondwana.</title>
        <authorList>
            <person name="Chia J.Y."/>
            <person name="Leong Y.S."/>
            <person name="Abdul Karim S."/>
            <person name="Wan Azmi N."/>
            <person name="Hercus R."/>
            <person name="Croft L."/>
        </authorList>
    </citation>
    <scope>NUCLEOTIDE SEQUENCE</scope>
    <source>
        <strain evidence="3">MaeBrown</strain>
        <tissue evidence="3">Leaf</tissue>
    </source>
</reference>
<evidence type="ECO:0000313" key="3">
    <source>
        <dbReference type="EMBL" id="JAG87089.1"/>
    </source>
</evidence>
<name>A0A0C9RTR7_9CONI</name>
<dbReference type="AlphaFoldDB" id="A0A0C9RTR7"/>
<feature type="compositionally biased region" description="Basic and acidic residues" evidence="2">
    <location>
        <begin position="125"/>
        <end position="135"/>
    </location>
</feature>